<dbReference type="AlphaFoldDB" id="A0A1M2W456"/>
<organism evidence="1 2">
    <name type="scientific">Trametes pubescens</name>
    <name type="common">White-rot fungus</name>
    <dbReference type="NCBI Taxonomy" id="154538"/>
    <lineage>
        <taxon>Eukaryota</taxon>
        <taxon>Fungi</taxon>
        <taxon>Dikarya</taxon>
        <taxon>Basidiomycota</taxon>
        <taxon>Agaricomycotina</taxon>
        <taxon>Agaricomycetes</taxon>
        <taxon>Polyporales</taxon>
        <taxon>Polyporaceae</taxon>
        <taxon>Trametes</taxon>
    </lineage>
</organism>
<evidence type="ECO:0008006" key="3">
    <source>
        <dbReference type="Google" id="ProtNLM"/>
    </source>
</evidence>
<name>A0A1M2W456_TRAPU</name>
<evidence type="ECO:0000313" key="2">
    <source>
        <dbReference type="Proteomes" id="UP000184267"/>
    </source>
</evidence>
<dbReference type="Proteomes" id="UP000184267">
    <property type="component" value="Unassembled WGS sequence"/>
</dbReference>
<dbReference type="EMBL" id="MNAD01000268">
    <property type="protein sequence ID" value="OJT14645.1"/>
    <property type="molecule type" value="Genomic_DNA"/>
</dbReference>
<dbReference type="OMA" id="FDIMVAF"/>
<protein>
    <recommendedName>
        <fullName evidence="3">F-box domain-containing protein</fullName>
    </recommendedName>
</protein>
<comment type="caution">
    <text evidence="1">The sequence shown here is derived from an EMBL/GenBank/DDBJ whole genome shotgun (WGS) entry which is preliminary data.</text>
</comment>
<gene>
    <name evidence="1" type="ORF">TRAPUB_8803</name>
</gene>
<dbReference type="OrthoDB" id="2754197at2759"/>
<reference evidence="1 2" key="1">
    <citation type="submission" date="2016-10" db="EMBL/GenBank/DDBJ databases">
        <title>Genome sequence of the basidiomycete white-rot fungus Trametes pubescens.</title>
        <authorList>
            <person name="Makela M.R."/>
            <person name="Granchi Z."/>
            <person name="Peng M."/>
            <person name="De Vries R.P."/>
            <person name="Grigoriev I."/>
            <person name="Riley R."/>
            <person name="Hilden K."/>
        </authorList>
    </citation>
    <scope>NUCLEOTIDE SEQUENCE [LARGE SCALE GENOMIC DNA]</scope>
    <source>
        <strain evidence="1 2">FBCC735</strain>
    </source>
</reference>
<keyword evidence="2" id="KW-1185">Reference proteome</keyword>
<evidence type="ECO:0000313" key="1">
    <source>
        <dbReference type="EMBL" id="OJT14645.1"/>
    </source>
</evidence>
<accession>A0A1M2W456</accession>
<proteinExistence type="predicted"/>
<sequence length="575" mass="63956">MFNAFDPAKILRNMSLFTVRAFDRIKMKNTHTLSPLLNLDVLLTVMSLSDARTISRLMRASRELYPQGPKYLLREAVDLESASHVTSFVAFMRADHPRRLPLLDSLCIQTGPLPTAESGVLEEFLVDCGPLLDAKRLCIKRAEEFFKSRPGLARAFGLLRHIKHLAVSEVGPHTSVFLHDFQSSLVFADLEMIPFNYDGAVLRVGEDGLDADEEAEESFRNSITDGYRNPILLLRNSQETLKSLDVRSCGTMPTLGSSDQYKECYPAVHKLTLAANKLPNTLHYARAFPNVHTITFRIDPPQLEILGENLADFRAFRDANMHHLAEYTGPQWPSLKAVHGALTEHFLLGLACPVEQVHIDGPYMNAMMFHSMLADTRPKYVYFHAFDVDMFEDGEFDELMSGPLLAPVRCFDIMVAFGGVLQPEQVDVPAALVSCPAALASCNVCSRAFWQDALIEGISNVPSLRSFGLSLGCFGLQPDGELLKDVAHPAPLCPAEEYLRDLDLNALAHRIRTAVPRLQTVTVSLIGHRARRNDLTVSGEYEGYDVGAVETLPLMHAARIVAYTFTKQSTLALLE</sequence>